<evidence type="ECO:0000313" key="2">
    <source>
        <dbReference type="Proteomes" id="UP000006732"/>
    </source>
</evidence>
<dbReference type="KEGG" id="ppd:Ppro_2379"/>
<protein>
    <submittedName>
        <fullName evidence="1">Uncharacterized protein</fullName>
    </submittedName>
</protein>
<evidence type="ECO:0000313" key="1">
    <source>
        <dbReference type="EMBL" id="ABK99985.1"/>
    </source>
</evidence>
<dbReference type="Proteomes" id="UP000006732">
    <property type="component" value="Chromosome"/>
</dbReference>
<gene>
    <name evidence="1" type="ordered locus">Ppro_2379</name>
</gene>
<accession>A1ARL5</accession>
<dbReference type="HOGENOM" id="CLU_2466295_0_0_7"/>
<dbReference type="STRING" id="338966.Ppro_2379"/>
<sequence length="88" mass="10224">MCGFNMALLRFDEFFDVAHDTATFFSAIDHIADSPRCHIQFSGNIRLLFAHLQERNLDFDCPGRCHLLISFRAQSYKYAFSTRVRSSQ</sequence>
<organism evidence="1 2">
    <name type="scientific">Pelobacter propionicus (strain DSM 2379 / NBRC 103807 / OttBd1)</name>
    <dbReference type="NCBI Taxonomy" id="338966"/>
    <lineage>
        <taxon>Bacteria</taxon>
        <taxon>Pseudomonadati</taxon>
        <taxon>Thermodesulfobacteriota</taxon>
        <taxon>Desulfuromonadia</taxon>
        <taxon>Desulfuromonadales</taxon>
        <taxon>Desulfuromonadaceae</taxon>
        <taxon>Pelobacter</taxon>
    </lineage>
</organism>
<name>A1ARL5_PELPD</name>
<reference evidence="1 2" key="1">
    <citation type="submission" date="2006-10" db="EMBL/GenBank/DDBJ databases">
        <title>Complete sequence of chromosome of Pelobacter propionicus DSM 2379.</title>
        <authorList>
            <consortium name="US DOE Joint Genome Institute"/>
            <person name="Copeland A."/>
            <person name="Lucas S."/>
            <person name="Lapidus A."/>
            <person name="Barry K."/>
            <person name="Detter J.C."/>
            <person name="Glavina del Rio T."/>
            <person name="Hammon N."/>
            <person name="Israni S."/>
            <person name="Dalin E."/>
            <person name="Tice H."/>
            <person name="Pitluck S."/>
            <person name="Saunders E."/>
            <person name="Brettin T."/>
            <person name="Bruce D."/>
            <person name="Han C."/>
            <person name="Tapia R."/>
            <person name="Schmutz J."/>
            <person name="Larimer F."/>
            <person name="Land M."/>
            <person name="Hauser L."/>
            <person name="Kyrpides N."/>
            <person name="Kim E."/>
            <person name="Lovley D."/>
            <person name="Richardson P."/>
        </authorList>
    </citation>
    <scope>NUCLEOTIDE SEQUENCE [LARGE SCALE GENOMIC DNA]</scope>
    <source>
        <strain evidence="2">DSM 2379 / NBRC 103807 / OttBd1</strain>
    </source>
</reference>
<keyword evidence="2" id="KW-1185">Reference proteome</keyword>
<proteinExistence type="predicted"/>
<dbReference type="EMBL" id="CP000482">
    <property type="protein sequence ID" value="ABK99985.1"/>
    <property type="molecule type" value="Genomic_DNA"/>
</dbReference>
<dbReference type="AlphaFoldDB" id="A1ARL5"/>